<accession>A0A3A8NLU4</accession>
<gene>
    <name evidence="1" type="ORF">D7X12_10780</name>
</gene>
<organism evidence="1 2">
    <name type="scientific">Corallococcus sicarius</name>
    <dbReference type="NCBI Taxonomy" id="2316726"/>
    <lineage>
        <taxon>Bacteria</taxon>
        <taxon>Pseudomonadati</taxon>
        <taxon>Myxococcota</taxon>
        <taxon>Myxococcia</taxon>
        <taxon>Myxococcales</taxon>
        <taxon>Cystobacterineae</taxon>
        <taxon>Myxococcaceae</taxon>
        <taxon>Corallococcus</taxon>
    </lineage>
</organism>
<keyword evidence="2" id="KW-1185">Reference proteome</keyword>
<dbReference type="AlphaFoldDB" id="A0A3A8NLU4"/>
<evidence type="ECO:0000313" key="1">
    <source>
        <dbReference type="EMBL" id="RKH44330.1"/>
    </source>
</evidence>
<evidence type="ECO:0000313" key="2">
    <source>
        <dbReference type="Proteomes" id="UP000273405"/>
    </source>
</evidence>
<sequence length="252" mass="25863">MTALVLGSLVGACSTAGGVPGPPGTDDPRETLASLGYQHVTLQSFGYGGGSFTWEAPGEALTDEQSDALAGLKLIPGNTSCPQDIPEYSLVTVDAAGQERQVGTNAFNAGCGQQVVLDYESLKPLLATLECVGTGEASTQLSAAPTVQAGDGCQHGFFSYRGEPSRWVKVDPTSVGGPHTFELLHCEGKTTGLELFDEAGAVLLAQGQGDGSSASACAKLTHPLAAGQRYALRVTSQAVSVGGHVNLVIRRD</sequence>
<protein>
    <submittedName>
        <fullName evidence="1">Uncharacterized protein</fullName>
    </submittedName>
</protein>
<proteinExistence type="predicted"/>
<reference evidence="2" key="1">
    <citation type="submission" date="2018-09" db="EMBL/GenBank/DDBJ databases">
        <authorList>
            <person name="Livingstone P.G."/>
            <person name="Whitworth D.E."/>
        </authorList>
    </citation>
    <scope>NUCLEOTIDE SEQUENCE [LARGE SCALE GENOMIC DNA]</scope>
    <source>
        <strain evidence="2">CA040B</strain>
    </source>
</reference>
<dbReference type="Proteomes" id="UP000273405">
    <property type="component" value="Unassembled WGS sequence"/>
</dbReference>
<comment type="caution">
    <text evidence="1">The sequence shown here is derived from an EMBL/GenBank/DDBJ whole genome shotgun (WGS) entry which is preliminary data.</text>
</comment>
<name>A0A3A8NLU4_9BACT</name>
<dbReference type="EMBL" id="RAWG01000051">
    <property type="protein sequence ID" value="RKH44330.1"/>
    <property type="molecule type" value="Genomic_DNA"/>
</dbReference>